<organism evidence="1 2">
    <name type="scientific">Saccharolobus shibatae</name>
    <dbReference type="NCBI Taxonomy" id="2286"/>
    <lineage>
        <taxon>Archaea</taxon>
        <taxon>Thermoproteota</taxon>
        <taxon>Thermoprotei</taxon>
        <taxon>Sulfolobales</taxon>
        <taxon>Sulfolobaceae</taxon>
        <taxon>Saccharolobus</taxon>
    </lineage>
</organism>
<reference evidence="1" key="1">
    <citation type="journal article" date="2021" name="Environ. Microbiol.">
        <title>New insights into the diversity and evolution of the archaeal mobilome from three complete genomes of Saccharolobus shibatae.</title>
        <authorList>
            <person name="Medvedeva S."/>
            <person name="Brandt D."/>
            <person name="Cvirkaite-Krupovic V."/>
            <person name="Liu Y."/>
            <person name="Severinov K."/>
            <person name="Ishino S."/>
            <person name="Ishino Y."/>
            <person name="Prangishvili D."/>
            <person name="Kalinowski J."/>
            <person name="Krupovic M."/>
        </authorList>
    </citation>
    <scope>NUCLEOTIDE SEQUENCE</scope>
    <source>
        <strain evidence="1">BEU9</strain>
    </source>
</reference>
<dbReference type="AlphaFoldDB" id="A0A8F5BSA4"/>
<gene>
    <name evidence="1" type="ORF">J5U21_00190</name>
</gene>
<name>A0A8F5BSA4_9CREN</name>
<dbReference type="Proteomes" id="UP000693941">
    <property type="component" value="Chromosome"/>
</dbReference>
<sequence>MNFDLQIRRVRNFIDCISMLIVMMDLKLHITQDLLCAMIILNHGVSSPLTAPKKGIA</sequence>
<protein>
    <submittedName>
        <fullName evidence="1">Uncharacterized protein</fullName>
    </submittedName>
</protein>
<evidence type="ECO:0000313" key="1">
    <source>
        <dbReference type="EMBL" id="QXJ30546.1"/>
    </source>
</evidence>
<accession>A0A8F5BSA4</accession>
<evidence type="ECO:0000313" key="2">
    <source>
        <dbReference type="Proteomes" id="UP000693941"/>
    </source>
</evidence>
<dbReference type="EMBL" id="CP077715">
    <property type="protein sequence ID" value="QXJ30546.1"/>
    <property type="molecule type" value="Genomic_DNA"/>
</dbReference>
<proteinExistence type="predicted"/>